<keyword evidence="2" id="KW-1185">Reference proteome</keyword>
<organism evidence="1 2">
    <name type="scientific">Solanum commersonii</name>
    <name type="common">Commerson's wild potato</name>
    <name type="synonym">Commerson's nightshade</name>
    <dbReference type="NCBI Taxonomy" id="4109"/>
    <lineage>
        <taxon>Eukaryota</taxon>
        <taxon>Viridiplantae</taxon>
        <taxon>Streptophyta</taxon>
        <taxon>Embryophyta</taxon>
        <taxon>Tracheophyta</taxon>
        <taxon>Spermatophyta</taxon>
        <taxon>Magnoliopsida</taxon>
        <taxon>eudicotyledons</taxon>
        <taxon>Gunneridae</taxon>
        <taxon>Pentapetalae</taxon>
        <taxon>asterids</taxon>
        <taxon>lamiids</taxon>
        <taxon>Solanales</taxon>
        <taxon>Solanaceae</taxon>
        <taxon>Solanoideae</taxon>
        <taxon>Solaneae</taxon>
        <taxon>Solanum</taxon>
    </lineage>
</organism>
<feature type="non-terminal residue" evidence="1">
    <location>
        <position position="98"/>
    </location>
</feature>
<dbReference type="AlphaFoldDB" id="A0A9J5YVR1"/>
<dbReference type="EMBL" id="JACXVP010000005">
    <property type="protein sequence ID" value="KAG5604657.1"/>
    <property type="molecule type" value="Genomic_DNA"/>
</dbReference>
<protein>
    <submittedName>
        <fullName evidence="1">Uncharacterized protein</fullName>
    </submittedName>
</protein>
<evidence type="ECO:0000313" key="1">
    <source>
        <dbReference type="EMBL" id="KAG5604657.1"/>
    </source>
</evidence>
<gene>
    <name evidence="1" type="ORF">H5410_026149</name>
</gene>
<accession>A0A9J5YVR1</accession>
<dbReference type="OrthoDB" id="1324073at2759"/>
<dbReference type="Proteomes" id="UP000824120">
    <property type="component" value="Chromosome 5"/>
</dbReference>
<comment type="caution">
    <text evidence="1">The sequence shown here is derived from an EMBL/GenBank/DDBJ whole genome shotgun (WGS) entry which is preliminary data.</text>
</comment>
<proteinExistence type="predicted"/>
<sequence>CAAPAKLLTQQCLLPRLAREVSLVSKKRGSAPLPIHEISEITLKVVMFHFCLSAPTYTIPPALVSSRPWCVSAMRHRRVTSPGVTSVGISRGLHTSIN</sequence>
<name>A0A9J5YVR1_SOLCO</name>
<evidence type="ECO:0000313" key="2">
    <source>
        <dbReference type="Proteomes" id="UP000824120"/>
    </source>
</evidence>
<reference evidence="1 2" key="1">
    <citation type="submission" date="2020-09" db="EMBL/GenBank/DDBJ databases">
        <title>De no assembly of potato wild relative species, Solanum commersonii.</title>
        <authorList>
            <person name="Cho K."/>
        </authorList>
    </citation>
    <scope>NUCLEOTIDE SEQUENCE [LARGE SCALE GENOMIC DNA]</scope>
    <source>
        <strain evidence="1">LZ3.2</strain>
        <tissue evidence="1">Leaf</tissue>
    </source>
</reference>